<protein>
    <submittedName>
        <fullName evidence="1">Peptidase, family c69</fullName>
    </submittedName>
</protein>
<comment type="caution">
    <text evidence="1">The sequence shown here is derived from an EMBL/GenBank/DDBJ whole genome shotgun (WGS) entry which is preliminary data.</text>
</comment>
<dbReference type="EMBL" id="AMCI01008978">
    <property type="protein sequence ID" value="EJW90206.1"/>
    <property type="molecule type" value="Genomic_DNA"/>
</dbReference>
<dbReference type="Pfam" id="PF03577">
    <property type="entry name" value="Peptidase_C69"/>
    <property type="match status" value="1"/>
</dbReference>
<dbReference type="GO" id="GO:0070004">
    <property type="term" value="F:cysteine-type exopeptidase activity"/>
    <property type="evidence" value="ECO:0007669"/>
    <property type="project" value="InterPro"/>
</dbReference>
<accession>J9F5N5</accession>
<gene>
    <name evidence="1" type="ORF">EVA_21689</name>
</gene>
<dbReference type="GO" id="GO:0006508">
    <property type="term" value="P:proteolysis"/>
    <property type="evidence" value="ECO:0007669"/>
    <property type="project" value="InterPro"/>
</dbReference>
<dbReference type="GO" id="GO:0016805">
    <property type="term" value="F:dipeptidase activity"/>
    <property type="evidence" value="ECO:0007669"/>
    <property type="project" value="InterPro"/>
</dbReference>
<proteinExistence type="predicted"/>
<dbReference type="PANTHER" id="PTHR12994:SF17">
    <property type="entry name" value="LD30995P"/>
    <property type="match status" value="1"/>
</dbReference>
<dbReference type="InterPro" id="IPR005322">
    <property type="entry name" value="Peptidase_C69"/>
</dbReference>
<organism evidence="1">
    <name type="scientific">gut metagenome</name>
    <dbReference type="NCBI Taxonomy" id="749906"/>
    <lineage>
        <taxon>unclassified sequences</taxon>
        <taxon>metagenomes</taxon>
        <taxon>organismal metagenomes</taxon>
    </lineage>
</organism>
<dbReference type="Gene3D" id="3.60.60.10">
    <property type="entry name" value="Penicillin V Acylase, Chain A"/>
    <property type="match status" value="1"/>
</dbReference>
<evidence type="ECO:0000313" key="1">
    <source>
        <dbReference type="EMBL" id="EJW90206.1"/>
    </source>
</evidence>
<dbReference type="AlphaFoldDB" id="J9F5N5"/>
<reference evidence="1" key="1">
    <citation type="journal article" date="2012" name="PLoS ONE">
        <title>Gene sets for utilization of primary and secondary nutrition supplies in the distal gut of endangered iberian lynx.</title>
        <authorList>
            <person name="Alcaide M."/>
            <person name="Messina E."/>
            <person name="Richter M."/>
            <person name="Bargiela R."/>
            <person name="Peplies J."/>
            <person name="Huws S.A."/>
            <person name="Newbold C.J."/>
            <person name="Golyshin P.N."/>
            <person name="Simon M.A."/>
            <person name="Lopez G."/>
            <person name="Yakimov M.M."/>
            <person name="Ferrer M."/>
        </authorList>
    </citation>
    <scope>NUCLEOTIDE SEQUENCE</scope>
</reference>
<sequence length="553" mass="62067">MNPFLKSAAALAMGTAFIAATPEAEACTSFLVGKKASADGSAFITYNADDYGMYGMLRYYPAAKHPKGTMRRIVDGDTNEYRCDIPEAPETYAVIGNINEYQLAITETTFGGRPELDGKGQGIDYVSLMTLGLQRAKTAREAIKVMTTLVNEYGYAGSGESFSIADPNEVWILELIGKGSNKEGAVWVAVRIPDDCIAVHANQSRIHQFDLKDKKNVLYAKDVIKFAREKGYFSGKDEDFSFADAYAPADFSNTRFCEARAWSFFNRWVEGMDRYLPYADGHHIGEAEVMPLYFRPKQKLTLHDVMMSNRDHYEGTPFDVTKDAGAGLYNSPYRPTPLVWEHEGVEYFNERPISTQQSGFTVVAQVRDNLPDAVGGVLWYGNDDPNMVAYTPVYCSSTRVPKCYSGKHGDPVTFSWESAFWVCNWVANMTYPRYSQLFPSVEAKRDELERGYLAHQASFEKEMAALYASQPKAAIERLTAYSSDCAAKMLQQWRALGEYLIVKFNDMTIKPEKDGKFTYTKDGLGSTPERPGYTKEAKETIIRTTGDKFRMPK</sequence>
<name>J9F5N5_9ZZZZ</name>
<dbReference type="PANTHER" id="PTHR12994">
    <property type="entry name" value="SECERNIN"/>
    <property type="match status" value="1"/>
</dbReference>